<name>A0A820MSL6_9BILA</name>
<feature type="non-terminal residue" evidence="1">
    <location>
        <position position="1"/>
    </location>
</feature>
<organism evidence="1 2">
    <name type="scientific">Adineta steineri</name>
    <dbReference type="NCBI Taxonomy" id="433720"/>
    <lineage>
        <taxon>Eukaryota</taxon>
        <taxon>Metazoa</taxon>
        <taxon>Spiralia</taxon>
        <taxon>Gnathifera</taxon>
        <taxon>Rotifera</taxon>
        <taxon>Eurotatoria</taxon>
        <taxon>Bdelloidea</taxon>
        <taxon>Adinetida</taxon>
        <taxon>Adinetidae</taxon>
        <taxon>Adineta</taxon>
    </lineage>
</organism>
<sequence>MSADRTGRGEMVILTGNSYPELAENIS</sequence>
<proteinExistence type="predicted"/>
<evidence type="ECO:0000313" key="2">
    <source>
        <dbReference type="Proteomes" id="UP000663868"/>
    </source>
</evidence>
<evidence type="ECO:0000313" key="1">
    <source>
        <dbReference type="EMBL" id="CAF4377015.1"/>
    </source>
</evidence>
<gene>
    <name evidence="1" type="ORF">KXQ929_LOCUS49690</name>
</gene>
<accession>A0A820MSL6</accession>
<protein>
    <submittedName>
        <fullName evidence="1">Uncharacterized protein</fullName>
    </submittedName>
</protein>
<comment type="caution">
    <text evidence="1">The sequence shown here is derived from an EMBL/GenBank/DDBJ whole genome shotgun (WGS) entry which is preliminary data.</text>
</comment>
<dbReference type="Proteomes" id="UP000663868">
    <property type="component" value="Unassembled WGS sequence"/>
</dbReference>
<reference evidence="1" key="1">
    <citation type="submission" date="2021-02" db="EMBL/GenBank/DDBJ databases">
        <authorList>
            <person name="Nowell W R."/>
        </authorList>
    </citation>
    <scope>NUCLEOTIDE SEQUENCE</scope>
</reference>
<dbReference type="AlphaFoldDB" id="A0A820MSL6"/>
<dbReference type="EMBL" id="CAJOBB010021529">
    <property type="protein sequence ID" value="CAF4377015.1"/>
    <property type="molecule type" value="Genomic_DNA"/>
</dbReference>